<sequence length="112" mass="12215">MQFSTSTVLAAIAIFAGQTLAYCKPATMKGTSRACTTSDNIDWSCPDGTTIHNYNPDNNNEFIVTTKAKDAYINAFCTNDFVDHLQVRCTAGLTDALTLPCGKDTARFFINM</sequence>
<dbReference type="Proteomes" id="UP000748025">
    <property type="component" value="Unassembled WGS sequence"/>
</dbReference>
<accession>A0A9P7N331</accession>
<evidence type="ECO:0008006" key="4">
    <source>
        <dbReference type="Google" id="ProtNLM"/>
    </source>
</evidence>
<name>A0A9P7N331_9HYPO</name>
<evidence type="ECO:0000313" key="2">
    <source>
        <dbReference type="EMBL" id="KAG5988683.1"/>
    </source>
</evidence>
<feature type="chain" id="PRO_5040207615" description="Cyanovirin-N domain-containing protein" evidence="1">
    <location>
        <begin position="22"/>
        <end position="112"/>
    </location>
</feature>
<protein>
    <recommendedName>
        <fullName evidence="4">Cyanovirin-N domain-containing protein</fullName>
    </recommendedName>
</protein>
<comment type="caution">
    <text evidence="2">The sequence shown here is derived from an EMBL/GenBank/DDBJ whole genome shotgun (WGS) entry which is preliminary data.</text>
</comment>
<reference evidence="2" key="1">
    <citation type="journal article" date="2020" name="bioRxiv">
        <title>Whole genome comparisons of ergot fungi reveals the divergence and evolution of species within the genus Claviceps are the result of varying mechanisms driving genome evolution and host range expansion.</title>
        <authorList>
            <person name="Wyka S.A."/>
            <person name="Mondo S.J."/>
            <person name="Liu M."/>
            <person name="Dettman J."/>
            <person name="Nalam V."/>
            <person name="Broders K.D."/>
        </authorList>
    </citation>
    <scope>NUCLEOTIDE SEQUENCE</scope>
    <source>
        <strain evidence="2">CCC 602</strain>
    </source>
</reference>
<dbReference type="EMBL" id="SRPW01003042">
    <property type="protein sequence ID" value="KAG5988683.1"/>
    <property type="molecule type" value="Genomic_DNA"/>
</dbReference>
<feature type="signal peptide" evidence="1">
    <location>
        <begin position="1"/>
        <end position="21"/>
    </location>
</feature>
<organism evidence="2 3">
    <name type="scientific">Claviceps pusilla</name>
    <dbReference type="NCBI Taxonomy" id="123648"/>
    <lineage>
        <taxon>Eukaryota</taxon>
        <taxon>Fungi</taxon>
        <taxon>Dikarya</taxon>
        <taxon>Ascomycota</taxon>
        <taxon>Pezizomycotina</taxon>
        <taxon>Sordariomycetes</taxon>
        <taxon>Hypocreomycetidae</taxon>
        <taxon>Hypocreales</taxon>
        <taxon>Clavicipitaceae</taxon>
        <taxon>Claviceps</taxon>
    </lineage>
</organism>
<gene>
    <name evidence="2" type="ORF">E4U43_004671</name>
</gene>
<proteinExistence type="predicted"/>
<keyword evidence="1" id="KW-0732">Signal</keyword>
<evidence type="ECO:0000313" key="3">
    <source>
        <dbReference type="Proteomes" id="UP000748025"/>
    </source>
</evidence>
<dbReference type="AlphaFoldDB" id="A0A9P7N331"/>
<evidence type="ECO:0000256" key="1">
    <source>
        <dbReference type="SAM" id="SignalP"/>
    </source>
</evidence>
<dbReference type="OrthoDB" id="10565850at2759"/>
<keyword evidence="3" id="KW-1185">Reference proteome</keyword>